<proteinExistence type="predicted"/>
<dbReference type="AlphaFoldDB" id="A0A117NHN7"/>
<sequence>MHAYPSILLTSMPSSGRGALMPTLMHAYLPHAKQLLRRYITFFGLPGPG</sequence>
<dbReference type="EMBL" id="LKAM01000005">
    <property type="protein sequence ID" value="KUM48682.1"/>
    <property type="molecule type" value="Genomic_DNA"/>
</dbReference>
<organism evidence="1">
    <name type="scientific">Picea glauca</name>
    <name type="common">White spruce</name>
    <name type="synonym">Pinus glauca</name>
    <dbReference type="NCBI Taxonomy" id="3330"/>
    <lineage>
        <taxon>Eukaryota</taxon>
        <taxon>Viridiplantae</taxon>
        <taxon>Streptophyta</taxon>
        <taxon>Embryophyta</taxon>
        <taxon>Tracheophyta</taxon>
        <taxon>Spermatophyta</taxon>
        <taxon>Pinopsida</taxon>
        <taxon>Pinidae</taxon>
        <taxon>Conifers I</taxon>
        <taxon>Pinales</taxon>
        <taxon>Pinaceae</taxon>
        <taxon>Picea</taxon>
    </lineage>
</organism>
<accession>A0A117NHN7</accession>
<comment type="caution">
    <text evidence="1">The sequence shown here is derived from an EMBL/GenBank/DDBJ whole genome shotgun (WGS) entry which is preliminary data.</text>
</comment>
<protein>
    <submittedName>
        <fullName evidence="1">Uncharacterized protein</fullName>
    </submittedName>
</protein>
<keyword evidence="1" id="KW-0496">Mitochondrion</keyword>
<reference evidence="1" key="1">
    <citation type="journal article" date="2015" name="Genome Biol. Evol.">
        <title>Organellar Genomes of White Spruce (Picea glauca): Assembly and Annotation.</title>
        <authorList>
            <person name="Jackman S.D."/>
            <person name="Warren R.L."/>
            <person name="Gibb E.A."/>
            <person name="Vandervalk B.P."/>
            <person name="Mohamadi H."/>
            <person name="Chu J."/>
            <person name="Raymond A."/>
            <person name="Pleasance S."/>
            <person name="Coope R."/>
            <person name="Wildung M.R."/>
            <person name="Ritland C.E."/>
            <person name="Bousquet J."/>
            <person name="Jones S.J."/>
            <person name="Bohlmann J."/>
            <person name="Birol I."/>
        </authorList>
    </citation>
    <scope>NUCLEOTIDE SEQUENCE [LARGE SCALE GENOMIC DNA]</scope>
    <source>
        <tissue evidence="1">Flushing bud</tissue>
    </source>
</reference>
<geneLocation type="mitochondrion" evidence="1"/>
<evidence type="ECO:0000313" key="1">
    <source>
        <dbReference type="EMBL" id="KUM48682.1"/>
    </source>
</evidence>
<gene>
    <name evidence="1" type="ORF">ABT39_MTgene4697</name>
</gene>
<name>A0A117NHN7_PICGL</name>